<keyword evidence="2" id="KW-1185">Reference proteome</keyword>
<dbReference type="InParanoid" id="A0A2J7REH5"/>
<gene>
    <name evidence="1" type="ORF">B7P43_G17798</name>
</gene>
<accession>A0A2J7REH5</accession>
<comment type="caution">
    <text evidence="1">The sequence shown here is derived from an EMBL/GenBank/DDBJ whole genome shotgun (WGS) entry which is preliminary data.</text>
</comment>
<organism evidence="1 2">
    <name type="scientific">Cryptotermes secundus</name>
    <dbReference type="NCBI Taxonomy" id="105785"/>
    <lineage>
        <taxon>Eukaryota</taxon>
        <taxon>Metazoa</taxon>
        <taxon>Ecdysozoa</taxon>
        <taxon>Arthropoda</taxon>
        <taxon>Hexapoda</taxon>
        <taxon>Insecta</taxon>
        <taxon>Pterygota</taxon>
        <taxon>Neoptera</taxon>
        <taxon>Polyneoptera</taxon>
        <taxon>Dictyoptera</taxon>
        <taxon>Blattodea</taxon>
        <taxon>Blattoidea</taxon>
        <taxon>Termitoidae</taxon>
        <taxon>Kalotermitidae</taxon>
        <taxon>Cryptotermitinae</taxon>
        <taxon>Cryptotermes</taxon>
    </lineage>
</organism>
<dbReference type="AlphaFoldDB" id="A0A2J7REH5"/>
<sequence>MVKLMERWCEAEDNIQAKTEIIHALQKELTLQRGAVRDPAMIKVGLSTHTSSKHSLLCIIIIRDSDLWARQ</sequence>
<evidence type="ECO:0000313" key="1">
    <source>
        <dbReference type="EMBL" id="PNF39220.1"/>
    </source>
</evidence>
<protein>
    <submittedName>
        <fullName evidence="1">Uncharacterized protein</fullName>
    </submittedName>
</protein>
<dbReference type="EMBL" id="NEVH01004987">
    <property type="protein sequence ID" value="PNF39220.1"/>
    <property type="molecule type" value="Genomic_DNA"/>
</dbReference>
<proteinExistence type="predicted"/>
<name>A0A2J7REH5_9NEOP</name>
<reference evidence="1 2" key="1">
    <citation type="submission" date="2017-12" db="EMBL/GenBank/DDBJ databases">
        <title>Hemimetabolous genomes reveal molecular basis of termite eusociality.</title>
        <authorList>
            <person name="Harrison M.C."/>
            <person name="Jongepier E."/>
            <person name="Robertson H.M."/>
            <person name="Arning N."/>
            <person name="Bitard-Feildel T."/>
            <person name="Chao H."/>
            <person name="Childers C.P."/>
            <person name="Dinh H."/>
            <person name="Doddapaneni H."/>
            <person name="Dugan S."/>
            <person name="Gowin J."/>
            <person name="Greiner C."/>
            <person name="Han Y."/>
            <person name="Hu H."/>
            <person name="Hughes D.S.T."/>
            <person name="Huylmans A.-K."/>
            <person name="Kemena C."/>
            <person name="Kremer L.P.M."/>
            <person name="Lee S.L."/>
            <person name="Lopez-Ezquerra A."/>
            <person name="Mallet L."/>
            <person name="Monroy-Kuhn J.M."/>
            <person name="Moser A."/>
            <person name="Murali S.C."/>
            <person name="Muzny D.M."/>
            <person name="Otani S."/>
            <person name="Piulachs M.-D."/>
            <person name="Poelchau M."/>
            <person name="Qu J."/>
            <person name="Schaub F."/>
            <person name="Wada-Katsumata A."/>
            <person name="Worley K.C."/>
            <person name="Xie Q."/>
            <person name="Ylla G."/>
            <person name="Poulsen M."/>
            <person name="Gibbs R.A."/>
            <person name="Schal C."/>
            <person name="Richards S."/>
            <person name="Belles X."/>
            <person name="Korb J."/>
            <person name="Bornberg-Bauer E."/>
        </authorList>
    </citation>
    <scope>NUCLEOTIDE SEQUENCE [LARGE SCALE GENOMIC DNA]</scope>
    <source>
        <tissue evidence="1">Whole body</tissue>
    </source>
</reference>
<dbReference type="Proteomes" id="UP000235965">
    <property type="component" value="Unassembled WGS sequence"/>
</dbReference>
<evidence type="ECO:0000313" key="2">
    <source>
        <dbReference type="Proteomes" id="UP000235965"/>
    </source>
</evidence>
<dbReference type="OrthoDB" id="5875463at2759"/>